<proteinExistence type="predicted"/>
<evidence type="ECO:0000313" key="3">
    <source>
        <dbReference type="Proteomes" id="UP001498421"/>
    </source>
</evidence>
<keyword evidence="3" id="KW-1185">Reference proteome</keyword>
<name>A0ABR1I373_9HYPO</name>
<gene>
    <name evidence="2" type="ORF">QQZ08_005571</name>
</gene>
<evidence type="ECO:0000256" key="1">
    <source>
        <dbReference type="SAM" id="MobiDB-lite"/>
    </source>
</evidence>
<dbReference type="Proteomes" id="UP001498421">
    <property type="component" value="Unassembled WGS sequence"/>
</dbReference>
<feature type="compositionally biased region" description="Low complexity" evidence="1">
    <location>
        <begin position="1"/>
        <end position="19"/>
    </location>
</feature>
<protein>
    <submittedName>
        <fullName evidence="2">Uncharacterized protein</fullName>
    </submittedName>
</protein>
<sequence>MDNNIDVNNNNNNNNIVNNPAGLDPAQEEWVRRFVQMALIDAEDEVEGDSDEDGDGWIIQ</sequence>
<feature type="region of interest" description="Disordered" evidence="1">
    <location>
        <begin position="1"/>
        <end position="22"/>
    </location>
</feature>
<organism evidence="2 3">
    <name type="scientific">Neonectria magnoliae</name>
    <dbReference type="NCBI Taxonomy" id="2732573"/>
    <lineage>
        <taxon>Eukaryota</taxon>
        <taxon>Fungi</taxon>
        <taxon>Dikarya</taxon>
        <taxon>Ascomycota</taxon>
        <taxon>Pezizomycotina</taxon>
        <taxon>Sordariomycetes</taxon>
        <taxon>Hypocreomycetidae</taxon>
        <taxon>Hypocreales</taxon>
        <taxon>Nectriaceae</taxon>
        <taxon>Neonectria</taxon>
    </lineage>
</organism>
<accession>A0ABR1I373</accession>
<evidence type="ECO:0000313" key="2">
    <source>
        <dbReference type="EMBL" id="KAK7427958.1"/>
    </source>
</evidence>
<reference evidence="2 3" key="1">
    <citation type="journal article" date="2025" name="Microbiol. Resour. Announc.">
        <title>Draft genome sequences for Neonectria magnoliae and Neonectria punicea, canker pathogens of Liriodendron tulipifera and Acer saccharum in West Virginia.</title>
        <authorList>
            <person name="Petronek H.M."/>
            <person name="Kasson M.T."/>
            <person name="Metheny A.M."/>
            <person name="Stauder C.M."/>
            <person name="Lovett B."/>
            <person name="Lynch S.C."/>
            <person name="Garnas J.R."/>
            <person name="Kasson L.R."/>
            <person name="Stajich J.E."/>
        </authorList>
    </citation>
    <scope>NUCLEOTIDE SEQUENCE [LARGE SCALE GENOMIC DNA]</scope>
    <source>
        <strain evidence="2 3">NRRL 64651</strain>
    </source>
</reference>
<comment type="caution">
    <text evidence="2">The sequence shown here is derived from an EMBL/GenBank/DDBJ whole genome shotgun (WGS) entry which is preliminary data.</text>
</comment>
<dbReference type="EMBL" id="JAZAVK010000047">
    <property type="protein sequence ID" value="KAK7427958.1"/>
    <property type="molecule type" value="Genomic_DNA"/>
</dbReference>